<dbReference type="EMBL" id="CVRI01000054">
    <property type="protein sequence ID" value="CRK99955.1"/>
    <property type="molecule type" value="Genomic_DNA"/>
</dbReference>
<dbReference type="InterPro" id="IPR023170">
    <property type="entry name" value="HhH_base_excis_C"/>
</dbReference>
<evidence type="ECO:0000256" key="8">
    <source>
        <dbReference type="ARBA" id="ARBA00023004"/>
    </source>
</evidence>
<dbReference type="GO" id="GO:0003677">
    <property type="term" value="F:DNA binding"/>
    <property type="evidence" value="ECO:0007669"/>
    <property type="project" value="UniProtKB-UniRule"/>
</dbReference>
<keyword evidence="3" id="KW-0004">4Fe-4S</keyword>
<dbReference type="InterPro" id="IPR003651">
    <property type="entry name" value="Endonuclease3_FeS-loop_motif"/>
</dbReference>
<evidence type="ECO:0000256" key="7">
    <source>
        <dbReference type="ARBA" id="ARBA00022946"/>
    </source>
</evidence>
<evidence type="ECO:0000259" key="15">
    <source>
        <dbReference type="SMART" id="SM00478"/>
    </source>
</evidence>
<comment type="similarity">
    <text evidence="2 14">Belongs to the Nth/MutY family.</text>
</comment>
<dbReference type="Gene3D" id="1.10.340.30">
    <property type="entry name" value="Hypothetical protein, domain 2"/>
    <property type="match status" value="1"/>
</dbReference>
<dbReference type="PANTHER" id="PTHR43286:SF1">
    <property type="entry name" value="ENDONUCLEASE III-LIKE PROTEIN 1"/>
    <property type="match status" value="1"/>
</dbReference>
<dbReference type="PROSITE" id="PS01155">
    <property type="entry name" value="ENDONUCLEASE_III_2"/>
    <property type="match status" value="1"/>
</dbReference>
<dbReference type="PANTHER" id="PTHR43286">
    <property type="entry name" value="ENDONUCLEASE III-LIKE PROTEIN 1"/>
    <property type="match status" value="1"/>
</dbReference>
<keyword evidence="4" id="KW-0479">Metal-binding</keyword>
<organism evidence="16 17">
    <name type="scientific">Clunio marinus</name>
    <dbReference type="NCBI Taxonomy" id="568069"/>
    <lineage>
        <taxon>Eukaryota</taxon>
        <taxon>Metazoa</taxon>
        <taxon>Ecdysozoa</taxon>
        <taxon>Arthropoda</taxon>
        <taxon>Hexapoda</taxon>
        <taxon>Insecta</taxon>
        <taxon>Pterygota</taxon>
        <taxon>Neoptera</taxon>
        <taxon>Endopterygota</taxon>
        <taxon>Diptera</taxon>
        <taxon>Nematocera</taxon>
        <taxon>Chironomoidea</taxon>
        <taxon>Chironomidae</taxon>
        <taxon>Clunio</taxon>
    </lineage>
</organism>
<evidence type="ECO:0000256" key="4">
    <source>
        <dbReference type="ARBA" id="ARBA00022723"/>
    </source>
</evidence>
<dbReference type="SMART" id="SM00478">
    <property type="entry name" value="ENDO3c"/>
    <property type="match status" value="1"/>
</dbReference>
<comment type="cofactor">
    <cofactor evidence="1">
        <name>[4Fe-4S] cluster</name>
        <dbReference type="ChEBI" id="CHEBI:49883"/>
    </cofactor>
</comment>
<feature type="domain" description="HhH-GPD" evidence="15">
    <location>
        <begin position="102"/>
        <end position="252"/>
    </location>
</feature>
<dbReference type="Pfam" id="PF00633">
    <property type="entry name" value="HHH"/>
    <property type="match status" value="1"/>
</dbReference>
<keyword evidence="7" id="KW-0809">Transit peptide</keyword>
<evidence type="ECO:0000256" key="9">
    <source>
        <dbReference type="ARBA" id="ARBA00023014"/>
    </source>
</evidence>
<keyword evidence="12 14" id="KW-0326">Glycosidase</keyword>
<evidence type="ECO:0000256" key="14">
    <source>
        <dbReference type="HAMAP-Rule" id="MF_03183"/>
    </source>
</evidence>
<dbReference type="GO" id="GO:0051539">
    <property type="term" value="F:4 iron, 4 sulfur cluster binding"/>
    <property type="evidence" value="ECO:0007669"/>
    <property type="project" value="UniProtKB-KW"/>
</dbReference>
<evidence type="ECO:0000313" key="17">
    <source>
        <dbReference type="Proteomes" id="UP000183832"/>
    </source>
</evidence>
<evidence type="ECO:0000256" key="3">
    <source>
        <dbReference type="ARBA" id="ARBA00022485"/>
    </source>
</evidence>
<dbReference type="InterPro" id="IPR004036">
    <property type="entry name" value="Endonuclease-III-like_CS2"/>
</dbReference>
<dbReference type="OrthoDB" id="2099276at2759"/>
<keyword evidence="14" id="KW-0496">Mitochondrion</keyword>
<dbReference type="EC" id="3.2.2.-" evidence="14"/>
<dbReference type="AlphaFoldDB" id="A0A1J1IIB1"/>
<sequence length="282" mass="31863">MLRTIIVTHKTSRKFYTSNRITNYAKMSKSATRKKHLTVAYEEEDSKKTKFIPKNWQNVLDNVRQMRNDNDAPVDSMGCEKIADQSADEKTKRFQILIALLLSSQTKDAITFGACEKLKTFGFTPVHLAKANLSEMEDILKPVGFYKTKAKNVQKTSQICVDEYQGDIPGTLDGLLKLPGVGPKMAHICMSVAWNIVSGIGVDIHVHRIANRLQWTSKLTKDPEKTRMELESWLPFELWGEVNLLLVGFGQTICLPKSPKCDVCLNNKLCPSAFKESPKKKK</sequence>
<protein>
    <recommendedName>
        <fullName evidence="14">Endonuclease III homolog</fullName>
        <ecNumber evidence="14">3.2.2.-</ecNumber>
        <ecNumber evidence="14">4.2.99.18</ecNumber>
    </recommendedName>
    <alternativeName>
        <fullName evidence="14">Bifunctional DNA N-glycosylase/DNA-(apurinic or apyrimidinic site) lyase</fullName>
        <shortName evidence="14">DNA glycosylase/AP lyase</shortName>
    </alternativeName>
</protein>
<dbReference type="InterPro" id="IPR011257">
    <property type="entry name" value="DNA_glycosylase"/>
</dbReference>
<dbReference type="InterPro" id="IPR000445">
    <property type="entry name" value="HhH_motif"/>
</dbReference>
<evidence type="ECO:0000256" key="1">
    <source>
        <dbReference type="ARBA" id="ARBA00001966"/>
    </source>
</evidence>
<keyword evidence="14" id="KW-0539">Nucleus</keyword>
<dbReference type="InterPro" id="IPR004035">
    <property type="entry name" value="Endouclease-III_FeS-bd_BS"/>
</dbReference>
<name>A0A1J1IIB1_9DIPT</name>
<comment type="subcellular location">
    <subcellularLocation>
        <location evidence="14">Nucleus</location>
    </subcellularLocation>
    <subcellularLocation>
        <location evidence="14">Mitochondrion</location>
    </subcellularLocation>
</comment>
<keyword evidence="17" id="KW-1185">Reference proteome</keyword>
<dbReference type="GO" id="GO:0000703">
    <property type="term" value="F:oxidized pyrimidine nucleobase lesion DNA N-glycosylase activity"/>
    <property type="evidence" value="ECO:0007669"/>
    <property type="project" value="UniProtKB-UniRule"/>
</dbReference>
<dbReference type="GO" id="GO:0006289">
    <property type="term" value="P:nucleotide-excision repair"/>
    <property type="evidence" value="ECO:0007669"/>
    <property type="project" value="TreeGrafter"/>
</dbReference>
<dbReference type="SUPFAM" id="SSF48150">
    <property type="entry name" value="DNA-glycosylase"/>
    <property type="match status" value="1"/>
</dbReference>
<keyword evidence="9" id="KW-0411">Iron-sulfur</keyword>
<evidence type="ECO:0000256" key="6">
    <source>
        <dbReference type="ARBA" id="ARBA00022801"/>
    </source>
</evidence>
<comment type="function">
    <text evidence="14">Bifunctional DNA N-glycosylase with associated apurinic/apyrimidinic (AP) lyase function that catalyzes the first step in base excision repair (BER), the primary repair pathway for the repair of oxidative DNA damage. The DNA N-glycosylase activity releases the damaged DNA base from DNA by cleaving the N-glycosidic bond, leaving an AP site. The AP lyase activity cleaves the phosphodiester bond 3' to the AP site by a beta-elimination. Primarily recognizes and repairs oxidative base damage of pyrimidines.</text>
</comment>
<accession>A0A1J1IIB1</accession>
<keyword evidence="11 14" id="KW-0456">Lyase</keyword>
<dbReference type="FunFam" id="1.10.1670.10:FF:000003">
    <property type="entry name" value="Endonuclease III homolog"/>
    <property type="match status" value="1"/>
</dbReference>
<dbReference type="PROSITE" id="PS00764">
    <property type="entry name" value="ENDONUCLEASE_III_1"/>
    <property type="match status" value="1"/>
</dbReference>
<dbReference type="GO" id="GO:0140078">
    <property type="term" value="F:class I DNA-(apurinic or apyrimidinic site) endonuclease activity"/>
    <property type="evidence" value="ECO:0007669"/>
    <property type="project" value="UniProtKB-EC"/>
</dbReference>
<proteinExistence type="inferred from homology"/>
<gene>
    <name evidence="14" type="primary">NTH1</name>
    <name evidence="16" type="ORF">CLUMA_CG013252</name>
</gene>
<keyword evidence="8" id="KW-0408">Iron</keyword>
<keyword evidence="10 14" id="KW-0234">DNA repair</keyword>
<evidence type="ECO:0000256" key="12">
    <source>
        <dbReference type="ARBA" id="ARBA00023295"/>
    </source>
</evidence>
<evidence type="ECO:0000256" key="2">
    <source>
        <dbReference type="ARBA" id="ARBA00008343"/>
    </source>
</evidence>
<dbReference type="GO" id="GO:0006285">
    <property type="term" value="P:base-excision repair, AP site formation"/>
    <property type="evidence" value="ECO:0007669"/>
    <property type="project" value="UniProtKB-UniRule"/>
</dbReference>
<dbReference type="STRING" id="568069.A0A1J1IIB1"/>
<dbReference type="Proteomes" id="UP000183832">
    <property type="component" value="Unassembled WGS sequence"/>
</dbReference>
<keyword evidence="6 14" id="KW-0378">Hydrolase</keyword>
<comment type="caution">
    <text evidence="14">Lacks conserved residue(s) required for the propagation of feature annotation.</text>
</comment>
<dbReference type="HAMAP" id="MF_03183">
    <property type="entry name" value="Endonuclease_III_Nth"/>
    <property type="match status" value="1"/>
</dbReference>
<reference evidence="16 17" key="1">
    <citation type="submission" date="2015-04" db="EMBL/GenBank/DDBJ databases">
        <authorList>
            <person name="Syromyatnikov M.Y."/>
            <person name="Popov V.N."/>
        </authorList>
    </citation>
    <scope>NUCLEOTIDE SEQUENCE [LARGE SCALE GENOMIC DNA]</scope>
</reference>
<dbReference type="Gene3D" id="1.10.1670.10">
    <property type="entry name" value="Helix-hairpin-Helix base-excision DNA repair enzymes (C-terminal)"/>
    <property type="match status" value="1"/>
</dbReference>
<dbReference type="GO" id="GO:0005739">
    <property type="term" value="C:mitochondrion"/>
    <property type="evidence" value="ECO:0007669"/>
    <property type="project" value="UniProtKB-SubCell"/>
</dbReference>
<dbReference type="FunFam" id="1.10.340.30:FF:000005">
    <property type="entry name" value="Endonuclease III-like protein 1"/>
    <property type="match status" value="1"/>
</dbReference>
<dbReference type="GO" id="GO:0005634">
    <property type="term" value="C:nucleus"/>
    <property type="evidence" value="ECO:0007669"/>
    <property type="project" value="UniProtKB-SubCell"/>
</dbReference>
<dbReference type="CDD" id="cd00056">
    <property type="entry name" value="ENDO3c"/>
    <property type="match status" value="1"/>
</dbReference>
<dbReference type="GO" id="GO:0046872">
    <property type="term" value="F:metal ion binding"/>
    <property type="evidence" value="ECO:0007669"/>
    <property type="project" value="UniProtKB-KW"/>
</dbReference>
<dbReference type="SMART" id="SM00525">
    <property type="entry name" value="FES"/>
    <property type="match status" value="1"/>
</dbReference>
<keyword evidence="5 14" id="KW-0227">DNA damage</keyword>
<evidence type="ECO:0000313" key="16">
    <source>
        <dbReference type="EMBL" id="CRK99955.1"/>
    </source>
</evidence>
<evidence type="ECO:0000256" key="5">
    <source>
        <dbReference type="ARBA" id="ARBA00022763"/>
    </source>
</evidence>
<dbReference type="EC" id="4.2.99.18" evidence="14"/>
<evidence type="ECO:0000256" key="13">
    <source>
        <dbReference type="ARBA" id="ARBA00044632"/>
    </source>
</evidence>
<comment type="catalytic activity">
    <reaction evidence="13 14">
        <text>2'-deoxyribonucleotide-(2'-deoxyribose 5'-phosphate)-2'-deoxyribonucleotide-DNA = a 3'-end 2'-deoxyribonucleotide-(2,3-dehydro-2,3-deoxyribose 5'-phosphate)-DNA + a 5'-end 5'-phospho-2'-deoxyribonucleoside-DNA + H(+)</text>
        <dbReference type="Rhea" id="RHEA:66592"/>
        <dbReference type="Rhea" id="RHEA-COMP:13180"/>
        <dbReference type="Rhea" id="RHEA-COMP:16897"/>
        <dbReference type="Rhea" id="RHEA-COMP:17067"/>
        <dbReference type="ChEBI" id="CHEBI:15378"/>
        <dbReference type="ChEBI" id="CHEBI:136412"/>
        <dbReference type="ChEBI" id="CHEBI:157695"/>
        <dbReference type="ChEBI" id="CHEBI:167181"/>
        <dbReference type="EC" id="4.2.99.18"/>
    </reaction>
</comment>
<dbReference type="Pfam" id="PF00730">
    <property type="entry name" value="HhH-GPD"/>
    <property type="match status" value="1"/>
</dbReference>
<dbReference type="InterPro" id="IPR030841">
    <property type="entry name" value="NTH1"/>
</dbReference>
<evidence type="ECO:0000256" key="11">
    <source>
        <dbReference type="ARBA" id="ARBA00023239"/>
    </source>
</evidence>
<dbReference type="InterPro" id="IPR003265">
    <property type="entry name" value="HhH-GPD_domain"/>
</dbReference>
<evidence type="ECO:0000256" key="10">
    <source>
        <dbReference type="ARBA" id="ARBA00023204"/>
    </source>
</evidence>